<dbReference type="PANTHER" id="PTHR33990:SF1">
    <property type="entry name" value="PROTEIN YJDN"/>
    <property type="match status" value="1"/>
</dbReference>
<protein>
    <submittedName>
        <fullName evidence="2">PhnB protein</fullName>
    </submittedName>
</protein>
<dbReference type="Pfam" id="PF00903">
    <property type="entry name" value="Glyoxalase"/>
    <property type="match status" value="1"/>
</dbReference>
<feature type="domain" description="Glyoxalase/fosfomycin resistance/dioxygenase" evidence="1">
    <location>
        <begin position="4"/>
        <end position="131"/>
    </location>
</feature>
<dbReference type="EMBL" id="JACHCA010000012">
    <property type="protein sequence ID" value="MBB6129930.1"/>
    <property type="molecule type" value="Genomic_DNA"/>
</dbReference>
<evidence type="ECO:0000313" key="3">
    <source>
        <dbReference type="Proteomes" id="UP000548326"/>
    </source>
</evidence>
<dbReference type="InterPro" id="IPR028973">
    <property type="entry name" value="PhnB-like"/>
</dbReference>
<dbReference type="PANTHER" id="PTHR33990">
    <property type="entry name" value="PROTEIN YJDN-RELATED"/>
    <property type="match status" value="1"/>
</dbReference>
<proteinExistence type="predicted"/>
<comment type="caution">
    <text evidence="2">The sequence shown here is derived from an EMBL/GenBank/DDBJ whole genome shotgun (WGS) entry which is preliminary data.</text>
</comment>
<gene>
    <name evidence="2" type="ORF">HDF22_004067</name>
</gene>
<evidence type="ECO:0000313" key="2">
    <source>
        <dbReference type="EMBL" id="MBB6129930.1"/>
    </source>
</evidence>
<organism evidence="2 3">
    <name type="scientific">Mucilaginibacter lappiensis</name>
    <dbReference type="NCBI Taxonomy" id="354630"/>
    <lineage>
        <taxon>Bacteria</taxon>
        <taxon>Pseudomonadati</taxon>
        <taxon>Bacteroidota</taxon>
        <taxon>Sphingobacteriia</taxon>
        <taxon>Sphingobacteriales</taxon>
        <taxon>Sphingobacteriaceae</taxon>
        <taxon>Mucilaginibacter</taxon>
    </lineage>
</organism>
<dbReference type="RefSeq" id="WP_183588868.1">
    <property type="nucleotide sequence ID" value="NZ_JACHCA010000012.1"/>
</dbReference>
<name>A0A841JGE3_9SPHI</name>
<accession>A0A841JGE3</accession>
<dbReference type="AlphaFoldDB" id="A0A841JGE3"/>
<evidence type="ECO:0000259" key="1">
    <source>
        <dbReference type="Pfam" id="PF00903"/>
    </source>
</evidence>
<reference evidence="2 3" key="1">
    <citation type="submission" date="2020-08" db="EMBL/GenBank/DDBJ databases">
        <title>Genomic Encyclopedia of Type Strains, Phase IV (KMG-V): Genome sequencing to study the core and pangenomes of soil and plant-associated prokaryotes.</title>
        <authorList>
            <person name="Whitman W."/>
        </authorList>
    </citation>
    <scope>NUCLEOTIDE SEQUENCE [LARGE SCALE GENOMIC DNA]</scope>
    <source>
        <strain evidence="2 3">MP601</strain>
    </source>
</reference>
<dbReference type="SUPFAM" id="SSF54593">
    <property type="entry name" value="Glyoxalase/Bleomycin resistance protein/Dihydroxybiphenyl dioxygenase"/>
    <property type="match status" value="1"/>
</dbReference>
<dbReference type="CDD" id="cd06588">
    <property type="entry name" value="PhnB_like"/>
    <property type="match status" value="1"/>
</dbReference>
<sequence>MANINSYLTFNGNCLEAMTFYKECLGGELTFQTVGELALPLNEPMPHCMENCVVHSTLIKGAMVLTASDMVPENGLIKGNSVSLLLNCNTEEEAREYYTRLSANGEATHPLEDTFWGALFGDLVDKYGNQWLINFENTY</sequence>
<dbReference type="InterPro" id="IPR004360">
    <property type="entry name" value="Glyas_Fos-R_dOase_dom"/>
</dbReference>
<dbReference type="Proteomes" id="UP000548326">
    <property type="component" value="Unassembled WGS sequence"/>
</dbReference>
<dbReference type="Gene3D" id="3.10.180.10">
    <property type="entry name" value="2,3-Dihydroxybiphenyl 1,2-Dioxygenase, domain 1"/>
    <property type="match status" value="1"/>
</dbReference>
<dbReference type="InterPro" id="IPR029068">
    <property type="entry name" value="Glyas_Bleomycin-R_OHBP_Dase"/>
</dbReference>